<protein>
    <submittedName>
        <fullName evidence="2">Peroxiredoxin</fullName>
    </submittedName>
</protein>
<keyword evidence="3" id="KW-1185">Reference proteome</keyword>
<feature type="domain" description="Alkyl hydroperoxide reductase subunit C/ Thiol specific antioxidant" evidence="1">
    <location>
        <begin position="65"/>
        <end position="181"/>
    </location>
</feature>
<reference evidence="2 3" key="1">
    <citation type="submission" date="2017-11" db="EMBL/GenBank/DDBJ databases">
        <title>Genomic Encyclopedia of Archaeal and Bacterial Type Strains, Phase II (KMG-II): From Individual Species to Whole Genera.</title>
        <authorList>
            <person name="Goeker M."/>
        </authorList>
    </citation>
    <scope>NUCLEOTIDE SEQUENCE [LARGE SCALE GENOMIC DNA]</scope>
    <source>
        <strain evidence="2 3">DSM 28175</strain>
    </source>
</reference>
<gene>
    <name evidence="2" type="ORF">CLV57_2008</name>
</gene>
<name>A0A2H9VVY2_9SPHI</name>
<sequence>MKTTIETTYPEFDLLEASIDRDLSYNNYQSLKPAQKGSLISNINFDFSYDKWVSFNNGIVNEDFVATKQVLGKPLVLSFYSNYWNGKGVDYLKQLSSLSKQVKSNGGNLVVVSAEAVSEDLINLAFENNLSLSFYFDPNNSIADQFGVYSDNDPIWNWFSGIDNNVPLLSTFVISAEKSIVFNHNYRDYAETLPANELLNAVGESAYMRKLLLSA</sequence>
<evidence type="ECO:0000259" key="1">
    <source>
        <dbReference type="Pfam" id="PF00578"/>
    </source>
</evidence>
<dbReference type="GO" id="GO:0016491">
    <property type="term" value="F:oxidoreductase activity"/>
    <property type="evidence" value="ECO:0007669"/>
    <property type="project" value="InterPro"/>
</dbReference>
<dbReference type="InterPro" id="IPR000866">
    <property type="entry name" value="AhpC/TSA"/>
</dbReference>
<dbReference type="RefSeq" id="WP_100341143.1">
    <property type="nucleotide sequence ID" value="NZ_PGFJ01000001.1"/>
</dbReference>
<dbReference type="OrthoDB" id="645652at2"/>
<comment type="caution">
    <text evidence="2">The sequence shown here is derived from an EMBL/GenBank/DDBJ whole genome shotgun (WGS) entry which is preliminary data.</text>
</comment>
<dbReference type="AlphaFoldDB" id="A0A2H9VVY2"/>
<dbReference type="Proteomes" id="UP000242687">
    <property type="component" value="Unassembled WGS sequence"/>
</dbReference>
<evidence type="ECO:0000313" key="2">
    <source>
        <dbReference type="EMBL" id="PJJ84986.1"/>
    </source>
</evidence>
<evidence type="ECO:0000313" key="3">
    <source>
        <dbReference type="Proteomes" id="UP000242687"/>
    </source>
</evidence>
<organism evidence="2 3">
    <name type="scientific">Mucilaginibacter auburnensis</name>
    <dbReference type="NCBI Taxonomy" id="1457233"/>
    <lineage>
        <taxon>Bacteria</taxon>
        <taxon>Pseudomonadati</taxon>
        <taxon>Bacteroidota</taxon>
        <taxon>Sphingobacteriia</taxon>
        <taxon>Sphingobacteriales</taxon>
        <taxon>Sphingobacteriaceae</taxon>
        <taxon>Mucilaginibacter</taxon>
    </lineage>
</organism>
<dbReference type="EMBL" id="PGFJ01000001">
    <property type="protein sequence ID" value="PJJ84986.1"/>
    <property type="molecule type" value="Genomic_DNA"/>
</dbReference>
<dbReference type="InterPro" id="IPR036249">
    <property type="entry name" value="Thioredoxin-like_sf"/>
</dbReference>
<dbReference type="SUPFAM" id="SSF52833">
    <property type="entry name" value="Thioredoxin-like"/>
    <property type="match status" value="1"/>
</dbReference>
<dbReference type="GO" id="GO:0016209">
    <property type="term" value="F:antioxidant activity"/>
    <property type="evidence" value="ECO:0007669"/>
    <property type="project" value="InterPro"/>
</dbReference>
<dbReference type="Pfam" id="PF00578">
    <property type="entry name" value="AhpC-TSA"/>
    <property type="match status" value="1"/>
</dbReference>
<proteinExistence type="predicted"/>
<accession>A0A2H9VVY2</accession>
<dbReference type="Gene3D" id="3.40.30.10">
    <property type="entry name" value="Glutaredoxin"/>
    <property type="match status" value="1"/>
</dbReference>